<evidence type="ECO:0000256" key="7">
    <source>
        <dbReference type="ARBA" id="ARBA00023204"/>
    </source>
</evidence>
<name>A0ABY5RW37_9HYPH</name>
<keyword evidence="7" id="KW-0234">DNA repair</keyword>
<dbReference type="SMART" id="SM00342">
    <property type="entry name" value="HTH_ARAC"/>
    <property type="match status" value="1"/>
</dbReference>
<evidence type="ECO:0000256" key="5">
    <source>
        <dbReference type="ARBA" id="ARBA00023015"/>
    </source>
</evidence>
<dbReference type="SUPFAM" id="SSF46767">
    <property type="entry name" value="Methylated DNA-protein cysteine methyltransferase, C-terminal domain"/>
    <property type="match status" value="1"/>
</dbReference>
<dbReference type="PANTHER" id="PTHR10815:SF13">
    <property type="entry name" value="METHYLATED-DNA--PROTEIN-CYSTEINE METHYLTRANSFERASE"/>
    <property type="match status" value="1"/>
</dbReference>
<proteinExistence type="predicted"/>
<dbReference type="Pfam" id="PF01035">
    <property type="entry name" value="DNA_binding_1"/>
    <property type="match status" value="1"/>
</dbReference>
<evidence type="ECO:0000256" key="3">
    <source>
        <dbReference type="ARBA" id="ARBA00022679"/>
    </source>
</evidence>
<dbReference type="Pfam" id="PF12833">
    <property type="entry name" value="HTH_18"/>
    <property type="match status" value="1"/>
</dbReference>
<feature type="domain" description="HTH araC/xylS-type" evidence="9">
    <location>
        <begin position="32"/>
        <end position="129"/>
    </location>
</feature>
<dbReference type="PROSITE" id="PS00374">
    <property type="entry name" value="MGMT"/>
    <property type="match status" value="1"/>
</dbReference>
<keyword evidence="4" id="KW-0227">DNA damage</keyword>
<evidence type="ECO:0000256" key="6">
    <source>
        <dbReference type="ARBA" id="ARBA00023163"/>
    </source>
</evidence>
<evidence type="ECO:0000256" key="1">
    <source>
        <dbReference type="ARBA" id="ARBA00001286"/>
    </source>
</evidence>
<dbReference type="Gene3D" id="3.30.160.70">
    <property type="entry name" value="Methylated DNA-protein cysteine methyltransferase domain"/>
    <property type="match status" value="1"/>
</dbReference>
<keyword evidence="2" id="KW-0489">Methyltransferase</keyword>
<dbReference type="InterPro" id="IPR014048">
    <property type="entry name" value="MethylDNA_cys_MeTrfase_DNA-bd"/>
</dbReference>
<keyword evidence="11" id="KW-1185">Reference proteome</keyword>
<dbReference type="NCBIfam" id="TIGR00589">
    <property type="entry name" value="ogt"/>
    <property type="match status" value="1"/>
</dbReference>
<dbReference type="InterPro" id="IPR036217">
    <property type="entry name" value="MethylDNA_cys_MeTrfase_DNAb"/>
</dbReference>
<reference evidence="10" key="1">
    <citation type="submission" date="2022-08" db="EMBL/GenBank/DDBJ databases">
        <title>Microvirga terrae sp. nov., isolated from soil.</title>
        <authorList>
            <person name="Kim K.H."/>
            <person name="Seo Y.L."/>
            <person name="Kim J.M."/>
            <person name="Lee J.K."/>
            <person name="Han D.M."/>
            <person name="Jeon C.O."/>
        </authorList>
    </citation>
    <scope>NUCLEOTIDE SEQUENCE</scope>
    <source>
        <strain evidence="10">R24</strain>
    </source>
</reference>
<dbReference type="PANTHER" id="PTHR10815">
    <property type="entry name" value="METHYLATED-DNA--PROTEIN-CYSTEINE METHYLTRANSFERASE"/>
    <property type="match status" value="1"/>
</dbReference>
<dbReference type="SUPFAM" id="SSF46689">
    <property type="entry name" value="Homeodomain-like"/>
    <property type="match status" value="1"/>
</dbReference>
<dbReference type="CDD" id="cd06445">
    <property type="entry name" value="ATase"/>
    <property type="match status" value="1"/>
</dbReference>
<sequence>MTAMLDTLRDITIEPGAITVPDEPHSDYERVRRIIAFISQRWRDQPSLEAIADHVGLSTTHVHHLFRRWAGLSPKAFLQALTLDNAKALLADSASVLDATYEVGLSGPARLHDLFVTHEAMTPGDYKAGGQGLTMRYGFHPSPFGEAVLIATDRGLAGLGFVDDGDRQAALSDLTRRWPRATYLEDEAATAPLARRIFSPSHWQAEQPLRVVLIGTDFEVRVWQTLLRIPRDRATTYSDIARHIGRPSACRAVGAAVGKNPVSFVVPCHRVLGRSGALTGYHWGLTRKQAILGWEAGQALGGKTA</sequence>
<dbReference type="Gene3D" id="1.10.10.60">
    <property type="entry name" value="Homeodomain-like"/>
    <property type="match status" value="1"/>
</dbReference>
<evidence type="ECO:0000259" key="9">
    <source>
        <dbReference type="PROSITE" id="PS01124"/>
    </source>
</evidence>
<dbReference type="SUPFAM" id="SSF53155">
    <property type="entry name" value="Methylated DNA-protein cysteine methyltransferase domain"/>
    <property type="match status" value="1"/>
</dbReference>
<dbReference type="InterPro" id="IPR036631">
    <property type="entry name" value="MGMT_N_sf"/>
</dbReference>
<comment type="catalytic activity">
    <reaction evidence="1">
        <text>a 4-O-methyl-thymidine in DNA + L-cysteinyl-[protein] = a thymidine in DNA + S-methyl-L-cysteinyl-[protein]</text>
        <dbReference type="Rhea" id="RHEA:53428"/>
        <dbReference type="Rhea" id="RHEA-COMP:10131"/>
        <dbReference type="Rhea" id="RHEA-COMP:10132"/>
        <dbReference type="Rhea" id="RHEA-COMP:13555"/>
        <dbReference type="Rhea" id="RHEA-COMP:13556"/>
        <dbReference type="ChEBI" id="CHEBI:29950"/>
        <dbReference type="ChEBI" id="CHEBI:82612"/>
        <dbReference type="ChEBI" id="CHEBI:137386"/>
        <dbReference type="ChEBI" id="CHEBI:137387"/>
        <dbReference type="EC" id="2.1.1.63"/>
    </reaction>
</comment>
<dbReference type="InterPro" id="IPR036388">
    <property type="entry name" value="WH-like_DNA-bd_sf"/>
</dbReference>
<dbReference type="InterPro" id="IPR018060">
    <property type="entry name" value="HTH_AraC"/>
</dbReference>
<protein>
    <submittedName>
        <fullName evidence="10">Bifunctional helix-turn-helix domain-containing protein/methylated-DNA--[protein]-cysteine S-methyltransferase</fullName>
    </submittedName>
</protein>
<dbReference type="Gene3D" id="1.10.10.10">
    <property type="entry name" value="Winged helix-like DNA-binding domain superfamily/Winged helix DNA-binding domain"/>
    <property type="match status" value="1"/>
</dbReference>
<dbReference type="InterPro" id="IPR001497">
    <property type="entry name" value="MethylDNA_cys_MeTrfase_AS"/>
</dbReference>
<evidence type="ECO:0000256" key="2">
    <source>
        <dbReference type="ARBA" id="ARBA00022603"/>
    </source>
</evidence>
<dbReference type="PROSITE" id="PS01124">
    <property type="entry name" value="HTH_ARAC_FAMILY_2"/>
    <property type="match status" value="1"/>
</dbReference>
<dbReference type="Proteomes" id="UP001017257">
    <property type="component" value="Chromosome"/>
</dbReference>
<organism evidence="10 11">
    <name type="scientific">Microvirga terrae</name>
    <dbReference type="NCBI Taxonomy" id="2740529"/>
    <lineage>
        <taxon>Bacteria</taxon>
        <taxon>Pseudomonadati</taxon>
        <taxon>Pseudomonadota</taxon>
        <taxon>Alphaproteobacteria</taxon>
        <taxon>Hyphomicrobiales</taxon>
        <taxon>Methylobacteriaceae</taxon>
        <taxon>Microvirga</taxon>
    </lineage>
</organism>
<keyword evidence="3" id="KW-0808">Transferase</keyword>
<keyword evidence="6" id="KW-0804">Transcription</keyword>
<evidence type="ECO:0000313" key="10">
    <source>
        <dbReference type="EMBL" id="UVF20541.1"/>
    </source>
</evidence>
<accession>A0ABY5RW37</accession>
<evidence type="ECO:0000256" key="4">
    <source>
        <dbReference type="ARBA" id="ARBA00022763"/>
    </source>
</evidence>
<evidence type="ECO:0000313" key="11">
    <source>
        <dbReference type="Proteomes" id="UP001017257"/>
    </source>
</evidence>
<comment type="catalytic activity">
    <reaction evidence="8">
        <text>a 6-O-methyl-2'-deoxyguanosine in DNA + L-cysteinyl-[protein] = S-methyl-L-cysteinyl-[protein] + a 2'-deoxyguanosine in DNA</text>
        <dbReference type="Rhea" id="RHEA:24000"/>
        <dbReference type="Rhea" id="RHEA-COMP:10131"/>
        <dbReference type="Rhea" id="RHEA-COMP:10132"/>
        <dbReference type="Rhea" id="RHEA-COMP:11367"/>
        <dbReference type="Rhea" id="RHEA-COMP:11368"/>
        <dbReference type="ChEBI" id="CHEBI:29950"/>
        <dbReference type="ChEBI" id="CHEBI:82612"/>
        <dbReference type="ChEBI" id="CHEBI:85445"/>
        <dbReference type="ChEBI" id="CHEBI:85448"/>
        <dbReference type="EC" id="2.1.1.63"/>
    </reaction>
</comment>
<gene>
    <name evidence="10" type="ORF">HPT29_005235</name>
</gene>
<keyword evidence="5" id="KW-0805">Transcription regulation</keyword>
<dbReference type="EMBL" id="CP102845">
    <property type="protein sequence ID" value="UVF20541.1"/>
    <property type="molecule type" value="Genomic_DNA"/>
</dbReference>
<evidence type="ECO:0000256" key="8">
    <source>
        <dbReference type="ARBA" id="ARBA00049348"/>
    </source>
</evidence>
<dbReference type="InterPro" id="IPR009057">
    <property type="entry name" value="Homeodomain-like_sf"/>
</dbReference>